<dbReference type="SUPFAM" id="SSF54495">
    <property type="entry name" value="UBC-like"/>
    <property type="match status" value="1"/>
</dbReference>
<dbReference type="AlphaFoldDB" id="A0A5E8BSV6"/>
<dbReference type="InterPro" id="IPR016135">
    <property type="entry name" value="UBQ-conjugating_enzyme/RWD"/>
</dbReference>
<gene>
    <name evidence="9" type="ORF">SAPINGB_P004123</name>
</gene>
<evidence type="ECO:0000256" key="6">
    <source>
        <dbReference type="RuleBase" id="RU362109"/>
    </source>
</evidence>
<feature type="region of interest" description="Disordered" evidence="7">
    <location>
        <begin position="209"/>
        <end position="275"/>
    </location>
</feature>
<dbReference type="PROSITE" id="PS00183">
    <property type="entry name" value="UBC_1"/>
    <property type="match status" value="1"/>
</dbReference>
<keyword evidence="10" id="KW-1185">Reference proteome</keyword>
<dbReference type="InterPro" id="IPR050113">
    <property type="entry name" value="Ub_conjugating_enzyme"/>
</dbReference>
<evidence type="ECO:0000259" key="8">
    <source>
        <dbReference type="PROSITE" id="PS50127"/>
    </source>
</evidence>
<name>A0A5E8BSV6_9ASCO</name>
<dbReference type="GO" id="GO:0016740">
    <property type="term" value="F:transferase activity"/>
    <property type="evidence" value="ECO:0007669"/>
    <property type="project" value="UniProtKB-KW"/>
</dbReference>
<feature type="domain" description="UBC core" evidence="8">
    <location>
        <begin position="9"/>
        <end position="170"/>
    </location>
</feature>
<dbReference type="FunFam" id="3.10.110.10:FF:000051">
    <property type="entry name" value="ubiquitin-conjugating enzyme E2 R2-like"/>
    <property type="match status" value="1"/>
</dbReference>
<sequence length="275" mass="31264">MSRSSTPMASAAILMKQYKELTDPKTCVPSFHITLQNDDIYHWNIGVMVLAEDSPYNGGYFKARMIFPSDYPYSPPTFKFIPPIFHPNVYRDGRLCISILHKSGDVTSGEPDGETWSPVQTVESVLVSIVSLLSDPNINSPANVDASVAYTKNPEEFKQRVREEVERSKVNIPKGFVMPSTLKSAYVASKSRHDAQEDVVDDDFWYESEDSQAGEDDQGSMASEEEDENGNEYDGDEVEEEDEEEQEEDVEEEEEEQEEEQEDEETKAHKKPRLR</sequence>
<evidence type="ECO:0000313" key="10">
    <source>
        <dbReference type="Proteomes" id="UP000398389"/>
    </source>
</evidence>
<organism evidence="9 10">
    <name type="scientific">Magnusiomyces paraingens</name>
    <dbReference type="NCBI Taxonomy" id="2606893"/>
    <lineage>
        <taxon>Eukaryota</taxon>
        <taxon>Fungi</taxon>
        <taxon>Dikarya</taxon>
        <taxon>Ascomycota</taxon>
        <taxon>Saccharomycotina</taxon>
        <taxon>Dipodascomycetes</taxon>
        <taxon>Dipodascales</taxon>
        <taxon>Dipodascaceae</taxon>
        <taxon>Magnusiomyces</taxon>
    </lineage>
</organism>
<evidence type="ECO:0000256" key="7">
    <source>
        <dbReference type="SAM" id="MobiDB-lite"/>
    </source>
</evidence>
<dbReference type="Proteomes" id="UP000398389">
    <property type="component" value="Unassembled WGS sequence"/>
</dbReference>
<dbReference type="EMBL" id="CABVLU010000003">
    <property type="protein sequence ID" value="VVT54533.1"/>
    <property type="molecule type" value="Genomic_DNA"/>
</dbReference>
<evidence type="ECO:0000256" key="3">
    <source>
        <dbReference type="ARBA" id="ARBA00022786"/>
    </source>
</evidence>
<keyword evidence="3 6" id="KW-0833">Ubl conjugation pathway</keyword>
<dbReference type="RefSeq" id="XP_031854729.1">
    <property type="nucleotide sequence ID" value="XM_031998838.1"/>
</dbReference>
<keyword evidence="4 6" id="KW-0067">ATP-binding</keyword>
<evidence type="ECO:0000256" key="1">
    <source>
        <dbReference type="ARBA" id="ARBA00022679"/>
    </source>
</evidence>
<protein>
    <recommendedName>
        <fullName evidence="8">UBC core domain-containing protein</fullName>
    </recommendedName>
</protein>
<dbReference type="PANTHER" id="PTHR24067">
    <property type="entry name" value="UBIQUITIN-CONJUGATING ENZYME E2"/>
    <property type="match status" value="1"/>
</dbReference>
<feature type="compositionally biased region" description="Acidic residues" evidence="7">
    <location>
        <begin position="209"/>
        <end position="265"/>
    </location>
</feature>
<reference evidence="9 10" key="1">
    <citation type="submission" date="2019-09" db="EMBL/GenBank/DDBJ databases">
        <authorList>
            <person name="Brejova B."/>
        </authorList>
    </citation>
    <scope>NUCLEOTIDE SEQUENCE [LARGE SCALE GENOMIC DNA]</scope>
</reference>
<dbReference type="SMART" id="SM00212">
    <property type="entry name" value="UBCc"/>
    <property type="match status" value="1"/>
</dbReference>
<evidence type="ECO:0000256" key="4">
    <source>
        <dbReference type="ARBA" id="ARBA00022840"/>
    </source>
</evidence>
<dbReference type="InterPro" id="IPR000608">
    <property type="entry name" value="UBC"/>
</dbReference>
<comment type="similarity">
    <text evidence="6">Belongs to the ubiquitin-conjugating enzyme family.</text>
</comment>
<dbReference type="InterPro" id="IPR023313">
    <property type="entry name" value="UBQ-conjugating_AS"/>
</dbReference>
<evidence type="ECO:0000256" key="2">
    <source>
        <dbReference type="ARBA" id="ARBA00022741"/>
    </source>
</evidence>
<evidence type="ECO:0000313" key="9">
    <source>
        <dbReference type="EMBL" id="VVT54533.1"/>
    </source>
</evidence>
<dbReference type="Gene3D" id="3.10.110.10">
    <property type="entry name" value="Ubiquitin Conjugating Enzyme"/>
    <property type="match status" value="1"/>
</dbReference>
<dbReference type="Pfam" id="PF00179">
    <property type="entry name" value="UQ_con"/>
    <property type="match status" value="1"/>
</dbReference>
<dbReference type="GeneID" id="43582938"/>
<feature type="active site" description="Glycyl thioester intermediate" evidence="5">
    <location>
        <position position="96"/>
    </location>
</feature>
<keyword evidence="1" id="KW-0808">Transferase</keyword>
<evidence type="ECO:0000256" key="5">
    <source>
        <dbReference type="PROSITE-ProRule" id="PRU10133"/>
    </source>
</evidence>
<keyword evidence="2 6" id="KW-0547">Nucleotide-binding</keyword>
<dbReference type="GO" id="GO:0005524">
    <property type="term" value="F:ATP binding"/>
    <property type="evidence" value="ECO:0007669"/>
    <property type="project" value="UniProtKB-UniRule"/>
</dbReference>
<dbReference type="OrthoDB" id="19692at2759"/>
<accession>A0A5E8BSV6</accession>
<dbReference type="CDD" id="cd23811">
    <property type="entry name" value="UBCc_ScCDC34-like"/>
    <property type="match status" value="1"/>
</dbReference>
<dbReference type="PROSITE" id="PS50127">
    <property type="entry name" value="UBC_2"/>
    <property type="match status" value="1"/>
</dbReference>
<proteinExistence type="inferred from homology"/>